<evidence type="ECO:0000256" key="1">
    <source>
        <dbReference type="ARBA" id="ARBA00022723"/>
    </source>
</evidence>
<dbReference type="InterPro" id="IPR017896">
    <property type="entry name" value="4Fe4S_Fe-S-bd"/>
</dbReference>
<keyword evidence="2" id="KW-0408">Iron</keyword>
<dbReference type="GO" id="GO:0051536">
    <property type="term" value="F:iron-sulfur cluster binding"/>
    <property type="evidence" value="ECO:0007669"/>
    <property type="project" value="UniProtKB-KW"/>
</dbReference>
<sequence length="393" mass="45010">MIKLCDKKDCTGCSSCYNVCVHQALSMQPDKEGFLYPVIDVDKCKECSLCEKACPVLNEDKLYDNDPAPSTYALCAEDSICQRSSSGGAFSLLAMLFINRGGVVFGAAINSNNEVYHTSITSIDELDKLRGSKYVQSTLGYSYREVREILQKGRLVLFTGTPCQIAGLKRFLRKPYPNLFLVDIFCHGVPSPLFLHKTSSILSDRGYDVTKSLIFRDTKTWKCQQSYGNHVVKYNSPDDIYLQSFLKGLNFRESCYRCPFAALPRQGDISIGDFWGIGRWKLFGHDTTHGVSCILINNSKGIELWQDIQKEAYCEARSLKEAKLANPNIFRASRRPNLRDTFYEDFDNMHLDDFLRKYKVFHKPFSVRNYVSKWIDVFHLRSAFNKLKMLIYK</sequence>
<dbReference type="PANTHER" id="PTHR43193">
    <property type="match status" value="1"/>
</dbReference>
<dbReference type="InterPro" id="IPR052977">
    <property type="entry name" value="Polyferredoxin-like_ET"/>
</dbReference>
<name>A0A8D9LE44_PARDI</name>
<feature type="domain" description="4Fe-4S ferredoxin-type" evidence="4">
    <location>
        <begin position="1"/>
        <end position="30"/>
    </location>
</feature>
<dbReference type="AlphaFoldDB" id="A0A8D9LE44"/>
<dbReference type="Pfam" id="PF04432">
    <property type="entry name" value="FrhB_FdhB_C"/>
    <property type="match status" value="1"/>
</dbReference>
<dbReference type="SUPFAM" id="SSF54862">
    <property type="entry name" value="4Fe-4S ferredoxins"/>
    <property type="match status" value="1"/>
</dbReference>
<comment type="caution">
    <text evidence="5">The sequence shown here is derived from an EMBL/GenBank/DDBJ whole genome shotgun (WGS) entry which is preliminary data.</text>
</comment>
<evidence type="ECO:0000256" key="3">
    <source>
        <dbReference type="ARBA" id="ARBA00023014"/>
    </source>
</evidence>
<dbReference type="Gene3D" id="3.30.70.20">
    <property type="match status" value="1"/>
</dbReference>
<dbReference type="EMBL" id="CYYK01000024">
    <property type="protein sequence ID" value="CUP26041.1"/>
    <property type="molecule type" value="Genomic_DNA"/>
</dbReference>
<keyword evidence="1" id="KW-0479">Metal-binding</keyword>
<evidence type="ECO:0000256" key="2">
    <source>
        <dbReference type="ARBA" id="ARBA00023004"/>
    </source>
</evidence>
<accession>A0A8D9LE44</accession>
<dbReference type="RefSeq" id="WP_009274988.1">
    <property type="nucleotide sequence ID" value="NZ_CAXSSW010000001.1"/>
</dbReference>
<proteinExistence type="predicted"/>
<gene>
    <name evidence="5" type="ORF">ERS852380_04248</name>
</gene>
<dbReference type="PROSITE" id="PS00198">
    <property type="entry name" value="4FE4S_FER_1"/>
    <property type="match status" value="1"/>
</dbReference>
<evidence type="ECO:0000313" key="5">
    <source>
        <dbReference type="EMBL" id="CUP26041.1"/>
    </source>
</evidence>
<dbReference type="PROSITE" id="PS51379">
    <property type="entry name" value="4FE4S_FER_2"/>
    <property type="match status" value="2"/>
</dbReference>
<dbReference type="PANTHER" id="PTHR43193:SF2">
    <property type="entry name" value="POLYFERREDOXIN PROTEIN FWDF"/>
    <property type="match status" value="1"/>
</dbReference>
<dbReference type="GO" id="GO:0046872">
    <property type="term" value="F:metal ion binding"/>
    <property type="evidence" value="ECO:0007669"/>
    <property type="project" value="UniProtKB-KW"/>
</dbReference>
<dbReference type="InterPro" id="IPR007525">
    <property type="entry name" value="FrhB_FdhB_C"/>
</dbReference>
<keyword evidence="3" id="KW-0411">Iron-sulfur</keyword>
<feature type="domain" description="4Fe-4S ferredoxin-type" evidence="4">
    <location>
        <begin position="35"/>
        <end position="65"/>
    </location>
</feature>
<dbReference type="Pfam" id="PF12838">
    <property type="entry name" value="Fer4_7"/>
    <property type="match status" value="1"/>
</dbReference>
<evidence type="ECO:0000259" key="4">
    <source>
        <dbReference type="PROSITE" id="PS51379"/>
    </source>
</evidence>
<evidence type="ECO:0000313" key="6">
    <source>
        <dbReference type="Proteomes" id="UP000095455"/>
    </source>
</evidence>
<dbReference type="Proteomes" id="UP000095455">
    <property type="component" value="Unassembled WGS sequence"/>
</dbReference>
<dbReference type="InterPro" id="IPR017900">
    <property type="entry name" value="4Fe4S_Fe_S_CS"/>
</dbReference>
<reference evidence="5 6" key="1">
    <citation type="submission" date="2015-09" db="EMBL/GenBank/DDBJ databases">
        <authorList>
            <consortium name="Pathogen Informatics"/>
        </authorList>
    </citation>
    <scope>NUCLEOTIDE SEQUENCE [LARGE SCALE GENOMIC DNA]</scope>
    <source>
        <strain evidence="5 6">2789STDY5608822</strain>
    </source>
</reference>
<organism evidence="5 6">
    <name type="scientific">Parabacteroides distasonis</name>
    <dbReference type="NCBI Taxonomy" id="823"/>
    <lineage>
        <taxon>Bacteria</taxon>
        <taxon>Pseudomonadati</taxon>
        <taxon>Bacteroidota</taxon>
        <taxon>Bacteroidia</taxon>
        <taxon>Bacteroidales</taxon>
        <taxon>Tannerellaceae</taxon>
        <taxon>Parabacteroides</taxon>
    </lineage>
</organism>
<protein>
    <submittedName>
        <fullName evidence="5">F420H2 dehydrogenase subunit F</fullName>
    </submittedName>
</protein>